<evidence type="ECO:0000313" key="2">
    <source>
        <dbReference type="Proteomes" id="UP000015462"/>
    </source>
</evidence>
<accession>A0AB33Z2Q7</accession>
<dbReference type="CDD" id="cd06100">
    <property type="entry name" value="CCL_ACL-C"/>
    <property type="match status" value="1"/>
</dbReference>
<name>A0AB33Z2Q7_9GAMM</name>
<proteinExistence type="predicted"/>
<gene>
    <name evidence="1" type="ORF">L196_04321</name>
</gene>
<protein>
    <submittedName>
        <fullName evidence="1">Citrate synthase-like protein</fullName>
    </submittedName>
</protein>
<reference evidence="1 2" key="1">
    <citation type="journal article" date="2013" name="Genome Announc.">
        <title>Genome Sequence of the Pyrene- and Fluoranthene-Degrading Bacterium Cycloclasticus sp. Strain PY97M.</title>
        <authorList>
            <person name="Cui Z."/>
            <person name="Xu G."/>
            <person name="Li Q."/>
            <person name="Gao W."/>
            <person name="Zheng L."/>
        </authorList>
    </citation>
    <scope>NUCLEOTIDE SEQUENCE [LARGE SCALE GENOMIC DNA]</scope>
    <source>
        <strain evidence="1 2">PY97M</strain>
    </source>
</reference>
<dbReference type="EMBL" id="ASHL01000002">
    <property type="protein sequence ID" value="EPD13731.1"/>
    <property type="molecule type" value="Genomic_DNA"/>
</dbReference>
<keyword evidence="2" id="KW-1185">Reference proteome</keyword>
<dbReference type="Proteomes" id="UP000015462">
    <property type="component" value="Unassembled WGS sequence"/>
</dbReference>
<evidence type="ECO:0000313" key="1">
    <source>
        <dbReference type="EMBL" id="EPD13731.1"/>
    </source>
</evidence>
<dbReference type="AlphaFoldDB" id="A0AB33Z2Q7"/>
<organism evidence="1 2">
    <name type="scientific">Cycloclasticus pugetii</name>
    <dbReference type="NCBI Taxonomy" id="34068"/>
    <lineage>
        <taxon>Bacteria</taxon>
        <taxon>Pseudomonadati</taxon>
        <taxon>Pseudomonadota</taxon>
        <taxon>Gammaproteobacteria</taxon>
        <taxon>Thiotrichales</taxon>
        <taxon>Piscirickettsiaceae</taxon>
        <taxon>Cycloclasticus</taxon>
    </lineage>
</organism>
<dbReference type="RefSeq" id="WP_016390078.1">
    <property type="nucleotide sequence ID" value="NZ_KE646806.1"/>
</dbReference>
<sequence>MEQEKINTKIWFEEEEPDNPFAAKASYCSGYNVYGDLLGKISWSEYIFLLFKLEKPLPWESKLLEAIAIAIANPGPRDLGVRAAMNGGVGGSTAASCLMAALAPSAGKNGGAREVYQVMRLWQQCEFELTQWKQSLSNYQDEEEIEVWPASEHTPGFDPYGASCATPVLQTLDHLTSIYSDGALSYLSANRQIFEKAADAPLGMTGVIAAAFTDLGFTDEQAEMLYLLLRLPGAAAHSLEQKKLGWRKYPFFGNGLTLTNDPGPSNSNQTSQDEL</sequence>
<comment type="caution">
    <text evidence="1">The sequence shown here is derived from an EMBL/GenBank/DDBJ whole genome shotgun (WGS) entry which is preliminary data.</text>
</comment>